<name>H9GAG0_ANOCA</name>
<dbReference type="InParanoid" id="H9GAG0"/>
<feature type="transmembrane region" description="Helical" evidence="5">
    <location>
        <begin position="150"/>
        <end position="173"/>
    </location>
</feature>
<dbReference type="HOGENOM" id="CLU_061580_0_0_1"/>
<evidence type="ECO:0000313" key="8">
    <source>
        <dbReference type="Proteomes" id="UP000001646"/>
    </source>
</evidence>
<evidence type="ECO:0000256" key="5">
    <source>
        <dbReference type="SAM" id="Phobius"/>
    </source>
</evidence>
<feature type="transmembrane region" description="Helical" evidence="5">
    <location>
        <begin position="36"/>
        <end position="56"/>
    </location>
</feature>
<dbReference type="Proteomes" id="UP000001646">
    <property type="component" value="Unplaced"/>
</dbReference>
<dbReference type="AlphaFoldDB" id="H9GAG0"/>
<organism evidence="7 8">
    <name type="scientific">Anolis carolinensis</name>
    <name type="common">Green anole</name>
    <name type="synonym">American chameleon</name>
    <dbReference type="NCBI Taxonomy" id="28377"/>
    <lineage>
        <taxon>Eukaryota</taxon>
        <taxon>Metazoa</taxon>
        <taxon>Chordata</taxon>
        <taxon>Craniata</taxon>
        <taxon>Vertebrata</taxon>
        <taxon>Euteleostomi</taxon>
        <taxon>Lepidosauria</taxon>
        <taxon>Squamata</taxon>
        <taxon>Bifurcata</taxon>
        <taxon>Unidentata</taxon>
        <taxon>Episquamata</taxon>
        <taxon>Toxicofera</taxon>
        <taxon>Iguania</taxon>
        <taxon>Dactyloidae</taxon>
        <taxon>Anolis</taxon>
    </lineage>
</organism>
<reference evidence="7" key="2">
    <citation type="submission" date="2025-08" db="UniProtKB">
        <authorList>
            <consortium name="Ensembl"/>
        </authorList>
    </citation>
    <scope>IDENTIFICATION</scope>
</reference>
<feature type="transmembrane region" description="Helical" evidence="5">
    <location>
        <begin position="108"/>
        <end position="130"/>
    </location>
</feature>
<dbReference type="eggNOG" id="ENOG502S6SI">
    <property type="taxonomic scope" value="Eukaryota"/>
</dbReference>
<dbReference type="GeneID" id="103280211"/>
<evidence type="ECO:0000256" key="1">
    <source>
        <dbReference type="ARBA" id="ARBA00004370"/>
    </source>
</evidence>
<dbReference type="GeneTree" id="ENSGT00390000006068"/>
<dbReference type="PANTHER" id="PTHR37680:SF1">
    <property type="entry name" value="C130050O18RIK PROTEIN"/>
    <property type="match status" value="1"/>
</dbReference>
<reference evidence="7" key="1">
    <citation type="submission" date="2009-12" db="EMBL/GenBank/DDBJ databases">
        <title>The Genome Sequence of Anolis carolinensis (Green Anole Lizard).</title>
        <authorList>
            <consortium name="The Genome Sequencing Platform"/>
            <person name="Di Palma F."/>
            <person name="Alfoldi J."/>
            <person name="Heiman D."/>
            <person name="Young S."/>
            <person name="Grabherr M."/>
            <person name="Johnson J."/>
            <person name="Lander E.S."/>
            <person name="Lindblad-Toh K."/>
        </authorList>
    </citation>
    <scope>NUCLEOTIDE SEQUENCE [LARGE SCALE GENOMIC DNA]</scope>
    <source>
        <strain evidence="7">JBL SC #1</strain>
    </source>
</reference>
<keyword evidence="2 5" id="KW-0812">Transmembrane</keyword>
<dbReference type="KEGG" id="acs:103280211"/>
<accession>H9GAG0</accession>
<keyword evidence="8" id="KW-1185">Reference proteome</keyword>
<evidence type="ECO:0000256" key="2">
    <source>
        <dbReference type="ARBA" id="ARBA00022692"/>
    </source>
</evidence>
<proteinExistence type="predicted"/>
<dbReference type="Ensembl" id="ENSACAT00000005657.3">
    <property type="protein sequence ID" value="ENSACAP00000005536.3"/>
    <property type="gene ID" value="ENSACAG00000005679.3"/>
</dbReference>
<feature type="transmembrane region" description="Helical" evidence="5">
    <location>
        <begin position="68"/>
        <end position="88"/>
    </location>
</feature>
<dbReference type="SUPFAM" id="SSF81321">
    <property type="entry name" value="Family A G protein-coupled receptor-like"/>
    <property type="match status" value="1"/>
</dbReference>
<keyword evidence="4 5" id="KW-0472">Membrane</keyword>
<dbReference type="PROSITE" id="PS50262">
    <property type="entry name" value="G_PROTEIN_RECEP_F1_2"/>
    <property type="match status" value="1"/>
</dbReference>
<feature type="transmembrane region" description="Helical" evidence="5">
    <location>
        <begin position="276"/>
        <end position="296"/>
    </location>
</feature>
<dbReference type="InterPro" id="IPR017452">
    <property type="entry name" value="GPCR_Rhodpsn_7TM"/>
</dbReference>
<evidence type="ECO:0000259" key="6">
    <source>
        <dbReference type="PROSITE" id="PS50262"/>
    </source>
</evidence>
<comment type="subcellular location">
    <subcellularLocation>
        <location evidence="1">Membrane</location>
    </subcellularLocation>
</comment>
<reference evidence="7" key="3">
    <citation type="submission" date="2025-09" db="UniProtKB">
        <authorList>
            <consortium name="Ensembl"/>
        </authorList>
    </citation>
    <scope>IDENTIFICATION</scope>
</reference>
<dbReference type="PANTHER" id="PTHR37680">
    <property type="entry name" value="C130050O18RIK PROTEIN"/>
    <property type="match status" value="1"/>
</dbReference>
<gene>
    <name evidence="7" type="primary">LOC103280211</name>
</gene>
<feature type="domain" description="G-protein coupled receptors family 1 profile" evidence="6">
    <location>
        <begin position="48"/>
        <end position="293"/>
    </location>
</feature>
<feature type="transmembrane region" description="Helical" evidence="5">
    <location>
        <begin position="193"/>
        <end position="212"/>
    </location>
</feature>
<feature type="transmembrane region" description="Helical" evidence="5">
    <location>
        <begin position="233"/>
        <end position="256"/>
    </location>
</feature>
<evidence type="ECO:0000256" key="3">
    <source>
        <dbReference type="ARBA" id="ARBA00022989"/>
    </source>
</evidence>
<dbReference type="GO" id="GO:0016020">
    <property type="term" value="C:membrane"/>
    <property type="evidence" value="ECO:0007669"/>
    <property type="project" value="UniProtKB-SubCell"/>
</dbReference>
<evidence type="ECO:0000313" key="7">
    <source>
        <dbReference type="Ensembl" id="ENSACAP00000005536.3"/>
    </source>
</evidence>
<dbReference type="Gene3D" id="1.20.1070.10">
    <property type="entry name" value="Rhodopsin 7-helix transmembrane proteins"/>
    <property type="match status" value="1"/>
</dbReference>
<sequence>MVSHNMSWVRYPSQGGDHNAEDVVHSDTVIAKLMHIYIALFVLTGLLAGIIILGIFIKNCMHHALKELDAVIFAHTVSNIALILLSFTVTARPDYLRVSYFECGTLSFFFNLSYFSSQYLRVLMVLSIFFSRHPPQNALISKAYRNVTVFIGLVLMCALCATLIVTAMLGAVNNHEVTDCQLDPLFAWPEYEIIKFTLGFCIPSLAKLFFFIRLLVKKTHTEIDHSRQSFTPYLTVFAISITMVICRLFYNVMLLYRALLKLHRSVGTVQTELTTNIAEIMLFSESCLSLLIILFLHKTCRRGLLRIANKIAKVCGRRDGTNTFEIREFHTEVSSVPSENESHLNLDFRNTSN</sequence>
<dbReference type="OrthoDB" id="9943240at2759"/>
<dbReference type="Bgee" id="ENSACAG00000005679">
    <property type="expression patterns" value="Expressed in skeletal muscle tissue and 6 other cell types or tissues"/>
</dbReference>
<evidence type="ECO:0000256" key="4">
    <source>
        <dbReference type="ARBA" id="ARBA00023136"/>
    </source>
</evidence>
<protein>
    <recommendedName>
        <fullName evidence="6">G-protein coupled receptors family 1 profile domain-containing protein</fullName>
    </recommendedName>
</protein>
<keyword evidence="3 5" id="KW-1133">Transmembrane helix</keyword>